<dbReference type="KEGG" id="dhe:111598438"/>
<dbReference type="AlphaFoldDB" id="A0A6J1LPB4"/>
<gene>
    <name evidence="2" type="primary">LOC111598438</name>
</gene>
<sequence>MSDDFLTFLKFSMHCFKYIYIYFVCIHLLEHAVQGHDSGSN</sequence>
<dbReference type="GeneID" id="111598438"/>
<keyword evidence="1" id="KW-1185">Reference proteome</keyword>
<dbReference type="RefSeq" id="XP_023169448.1">
    <property type="nucleotide sequence ID" value="XM_023313680.2"/>
</dbReference>
<accession>A0A6J1LPB4</accession>
<dbReference type="OrthoDB" id="7803216at2759"/>
<reference evidence="2" key="1">
    <citation type="submission" date="2025-08" db="UniProtKB">
        <authorList>
            <consortium name="RefSeq"/>
        </authorList>
    </citation>
    <scope>IDENTIFICATION</scope>
    <source>
        <strain evidence="2">15085-1641.00</strain>
        <tissue evidence="2">Whole body</tissue>
    </source>
</reference>
<dbReference type="Proteomes" id="UP000504633">
    <property type="component" value="Unplaced"/>
</dbReference>
<evidence type="ECO:0000313" key="1">
    <source>
        <dbReference type="Proteomes" id="UP000504633"/>
    </source>
</evidence>
<organism evidence="1 2">
    <name type="scientific">Drosophila hydei</name>
    <name type="common">Fruit fly</name>
    <dbReference type="NCBI Taxonomy" id="7224"/>
    <lineage>
        <taxon>Eukaryota</taxon>
        <taxon>Metazoa</taxon>
        <taxon>Ecdysozoa</taxon>
        <taxon>Arthropoda</taxon>
        <taxon>Hexapoda</taxon>
        <taxon>Insecta</taxon>
        <taxon>Pterygota</taxon>
        <taxon>Neoptera</taxon>
        <taxon>Endopterygota</taxon>
        <taxon>Diptera</taxon>
        <taxon>Brachycera</taxon>
        <taxon>Muscomorpha</taxon>
        <taxon>Ephydroidea</taxon>
        <taxon>Drosophilidae</taxon>
        <taxon>Drosophila</taxon>
    </lineage>
</organism>
<evidence type="ECO:0000313" key="2">
    <source>
        <dbReference type="RefSeq" id="XP_023169448.1"/>
    </source>
</evidence>
<name>A0A6J1LPB4_DROHY</name>
<proteinExistence type="predicted"/>
<protein>
    <submittedName>
        <fullName evidence="2">Uncharacterized protein LOC111598438</fullName>
    </submittedName>
</protein>